<sequence>MKWTSDMNFTGKNYAAWKTRIKMMLQAKRLWSIVTLEEQPPPSGCGILEEEYFWTREHEAAAFLMTTFSDDMVVAVSNKRYAYEVFQHLEKTYEPRNWGNLCALRDQFVRLKYKDGTDMLTHINELKMLAGQLANQGKAVDDAEKLGHYKVVCPMRKRHRSETDPGSANVALTDETKEQFNEQHASAATLAGLISPLRLRLRVIRQLGDNN</sequence>
<evidence type="ECO:0000313" key="1">
    <source>
        <dbReference type="EMBL" id="KAE9020253.1"/>
    </source>
</evidence>
<evidence type="ECO:0000313" key="2">
    <source>
        <dbReference type="Proteomes" id="UP000429607"/>
    </source>
</evidence>
<gene>
    <name evidence="1" type="ORF">PR001_g13654</name>
</gene>
<accession>A0A6A3LWH1</accession>
<dbReference type="AlphaFoldDB" id="A0A6A3LWH1"/>
<name>A0A6A3LWH1_9STRA</name>
<dbReference type="Proteomes" id="UP000429607">
    <property type="component" value="Unassembled WGS sequence"/>
</dbReference>
<organism evidence="1 2">
    <name type="scientific">Phytophthora rubi</name>
    <dbReference type="NCBI Taxonomy" id="129364"/>
    <lineage>
        <taxon>Eukaryota</taxon>
        <taxon>Sar</taxon>
        <taxon>Stramenopiles</taxon>
        <taxon>Oomycota</taxon>
        <taxon>Peronosporomycetes</taxon>
        <taxon>Peronosporales</taxon>
        <taxon>Peronosporaceae</taxon>
        <taxon>Phytophthora</taxon>
    </lineage>
</organism>
<reference evidence="1 2" key="1">
    <citation type="submission" date="2018-09" db="EMBL/GenBank/DDBJ databases">
        <title>Genomic investigation of the strawberry pathogen Phytophthora fragariae indicates pathogenicity is determined by transcriptional variation in three key races.</title>
        <authorList>
            <person name="Adams T.M."/>
            <person name="Armitage A.D."/>
            <person name="Sobczyk M.K."/>
            <person name="Bates H.J."/>
            <person name="Dunwell J.M."/>
            <person name="Nellist C.F."/>
            <person name="Harrison R.J."/>
        </authorList>
    </citation>
    <scope>NUCLEOTIDE SEQUENCE [LARGE SCALE GENOMIC DNA]</scope>
    <source>
        <strain evidence="1 2">SCRP249</strain>
    </source>
</reference>
<comment type="caution">
    <text evidence="1">The sequence shown here is derived from an EMBL/GenBank/DDBJ whole genome shotgun (WGS) entry which is preliminary data.</text>
</comment>
<proteinExistence type="predicted"/>
<protein>
    <submittedName>
        <fullName evidence="1">Uncharacterized protein</fullName>
    </submittedName>
</protein>
<dbReference type="Pfam" id="PF14223">
    <property type="entry name" value="Retrotran_gag_2"/>
    <property type="match status" value="1"/>
</dbReference>
<dbReference type="EMBL" id="QXFV01000945">
    <property type="protein sequence ID" value="KAE9020253.1"/>
    <property type="molecule type" value="Genomic_DNA"/>
</dbReference>